<dbReference type="InterPro" id="IPR016032">
    <property type="entry name" value="Sig_transdc_resp-reg_C-effctor"/>
</dbReference>
<protein>
    <recommendedName>
        <fullName evidence="4">HTH luxR-type domain-containing protein</fullName>
    </recommendedName>
</protein>
<evidence type="ECO:0000256" key="1">
    <source>
        <dbReference type="ARBA" id="ARBA00023015"/>
    </source>
</evidence>
<dbReference type="SUPFAM" id="SSF48452">
    <property type="entry name" value="TPR-like"/>
    <property type="match status" value="1"/>
</dbReference>
<dbReference type="EMBL" id="VCKY01000128">
    <property type="protein sequence ID" value="TMR12902.1"/>
    <property type="molecule type" value="Genomic_DNA"/>
</dbReference>
<keyword evidence="3" id="KW-0804">Transcription</keyword>
<dbReference type="Gene3D" id="3.40.50.300">
    <property type="entry name" value="P-loop containing nucleotide triphosphate hydrolases"/>
    <property type="match status" value="1"/>
</dbReference>
<dbReference type="InterPro" id="IPR011990">
    <property type="entry name" value="TPR-like_helical_dom_sf"/>
</dbReference>
<dbReference type="PANTHER" id="PTHR44688:SF16">
    <property type="entry name" value="DNA-BINDING TRANSCRIPTIONAL ACTIVATOR DEVR_DOSR"/>
    <property type="match status" value="1"/>
</dbReference>
<dbReference type="Gene3D" id="1.10.10.10">
    <property type="entry name" value="Winged helix-like DNA-binding domain superfamily/Winged helix DNA-binding domain"/>
    <property type="match status" value="1"/>
</dbReference>
<dbReference type="InterPro" id="IPR027417">
    <property type="entry name" value="P-loop_NTPase"/>
</dbReference>
<proteinExistence type="predicted"/>
<keyword evidence="6" id="KW-1185">Reference proteome</keyword>
<dbReference type="GO" id="GO:0003677">
    <property type="term" value="F:DNA binding"/>
    <property type="evidence" value="ECO:0007669"/>
    <property type="project" value="UniProtKB-KW"/>
</dbReference>
<gene>
    <name evidence="5" type="ORF">ETD86_31685</name>
</gene>
<dbReference type="SUPFAM" id="SSF52540">
    <property type="entry name" value="P-loop containing nucleoside triphosphate hydrolases"/>
    <property type="match status" value="1"/>
</dbReference>
<feature type="domain" description="HTH luxR-type" evidence="4">
    <location>
        <begin position="789"/>
        <end position="852"/>
    </location>
</feature>
<dbReference type="Pfam" id="PF13191">
    <property type="entry name" value="AAA_16"/>
    <property type="match status" value="1"/>
</dbReference>
<dbReference type="PROSITE" id="PS00622">
    <property type="entry name" value="HTH_LUXR_1"/>
    <property type="match status" value="1"/>
</dbReference>
<dbReference type="InterPro" id="IPR041664">
    <property type="entry name" value="AAA_16"/>
</dbReference>
<sequence length="852" mass="90927">MPWPLVGREPQLARIGRILERRGSVVLTGPAGVGKSRLAATAASLGGHAVLQVSATEAARSLPLGALATLLPTGQAGDNLLGWASNAVLEAAGRGPALLFVDDAHLLDPTSATLIHQVARRIPLLVTVRTGEPCSDSIMALWKEELAERIDLGPLPHEAIGPVLEAALDGPVEPATIGKLADLSRGNALYLRELVTAGLSSTALTQQNGTWRWRGELALPTRLTELIATRIGTLDEAQSQALELTAFAEPLELHALVQIAGEAAVETIEARGLIDIVTGGRRTTARLSHPLYGEAIRAGCPQLRARRRYRQLAETIEATPARRREDVLRLAMWRLESATVTDPAPLIAALRLAWAAHDYPLAERLGRAALDAGGGPETAVLLAPVLGFSGKPEEAEAVLAAVWERPCDERTRALLISTRINVLSALGRIPQAVRLLEEAERTLQEPENLQEMAFWRCSHHLVLGEFAEALRVADGIVTRPASDAMQAQGHMMRGWILAFTGRPLDAIAAVDQAMDLRPQWENTVPVMFRALYEIRRSCAVFVGDLDGFEQVIEEHAALVAEGRWELAGVELTLTRGVLERLRGLVARAVHRWETPEVTSAPPQYQPQAWVELAHAAALAGDAETASAAMSQAGDSFPLATVRFGVDLVRPWVAAARGELSKAVELAVSAADQMRDRGALSQETIARHDVVRLGAAHLVADRLAELAGCCQGEFVRLAAAHARARGDGAALLAVAENFEELGFLLHAAEAAAQASQAFEAAGRTASARAANARAWALAARCEGARTPALARLQAPGLTTRELEIAQLAAAGLTSKEIAARLVISVRTVDNHLQSAYTKLGVSSRAELGSVISF</sequence>
<evidence type="ECO:0000256" key="2">
    <source>
        <dbReference type="ARBA" id="ARBA00023125"/>
    </source>
</evidence>
<keyword evidence="2" id="KW-0238">DNA-binding</keyword>
<dbReference type="SMART" id="SM00421">
    <property type="entry name" value="HTH_LUXR"/>
    <property type="match status" value="1"/>
</dbReference>
<dbReference type="SUPFAM" id="SSF46894">
    <property type="entry name" value="C-terminal effector domain of the bipartite response regulators"/>
    <property type="match status" value="1"/>
</dbReference>
<dbReference type="InterPro" id="IPR036388">
    <property type="entry name" value="WH-like_DNA-bd_sf"/>
</dbReference>
<accession>A0A5S4FT75</accession>
<dbReference type="Pfam" id="PF00196">
    <property type="entry name" value="GerE"/>
    <property type="match status" value="1"/>
</dbReference>
<organism evidence="5 6">
    <name type="scientific">Nonomuraea turkmeniaca</name>
    <dbReference type="NCBI Taxonomy" id="103838"/>
    <lineage>
        <taxon>Bacteria</taxon>
        <taxon>Bacillati</taxon>
        <taxon>Actinomycetota</taxon>
        <taxon>Actinomycetes</taxon>
        <taxon>Streptosporangiales</taxon>
        <taxon>Streptosporangiaceae</taxon>
        <taxon>Nonomuraea</taxon>
    </lineage>
</organism>
<evidence type="ECO:0000313" key="6">
    <source>
        <dbReference type="Proteomes" id="UP000309128"/>
    </source>
</evidence>
<reference evidence="5 6" key="1">
    <citation type="submission" date="2019-05" db="EMBL/GenBank/DDBJ databases">
        <title>Draft genome sequence of Nonomuraea turkmeniaca DSM 43926.</title>
        <authorList>
            <person name="Saricaoglu S."/>
            <person name="Isik K."/>
        </authorList>
    </citation>
    <scope>NUCLEOTIDE SEQUENCE [LARGE SCALE GENOMIC DNA]</scope>
    <source>
        <strain evidence="5 6">DSM 43926</strain>
    </source>
</reference>
<dbReference type="Gene3D" id="1.25.40.10">
    <property type="entry name" value="Tetratricopeptide repeat domain"/>
    <property type="match status" value="1"/>
</dbReference>
<evidence type="ECO:0000259" key="4">
    <source>
        <dbReference type="PROSITE" id="PS50043"/>
    </source>
</evidence>
<dbReference type="InterPro" id="IPR000792">
    <property type="entry name" value="Tscrpt_reg_LuxR_C"/>
</dbReference>
<dbReference type="PROSITE" id="PS50043">
    <property type="entry name" value="HTH_LUXR_2"/>
    <property type="match status" value="1"/>
</dbReference>
<dbReference type="PANTHER" id="PTHR44688">
    <property type="entry name" value="DNA-BINDING TRANSCRIPTIONAL ACTIVATOR DEVR_DOSR"/>
    <property type="match status" value="1"/>
</dbReference>
<comment type="caution">
    <text evidence="5">The sequence shown here is derived from an EMBL/GenBank/DDBJ whole genome shotgun (WGS) entry which is preliminary data.</text>
</comment>
<evidence type="ECO:0000256" key="3">
    <source>
        <dbReference type="ARBA" id="ARBA00023163"/>
    </source>
</evidence>
<name>A0A5S4FT75_9ACTN</name>
<dbReference type="OrthoDB" id="3197423at2"/>
<dbReference type="AlphaFoldDB" id="A0A5S4FT75"/>
<dbReference type="RefSeq" id="WP_138670300.1">
    <property type="nucleotide sequence ID" value="NZ_VCKY01000128.1"/>
</dbReference>
<dbReference type="GO" id="GO:0006355">
    <property type="term" value="P:regulation of DNA-templated transcription"/>
    <property type="evidence" value="ECO:0007669"/>
    <property type="project" value="InterPro"/>
</dbReference>
<dbReference type="Proteomes" id="UP000309128">
    <property type="component" value="Unassembled WGS sequence"/>
</dbReference>
<dbReference type="PRINTS" id="PR00038">
    <property type="entry name" value="HTHLUXR"/>
</dbReference>
<dbReference type="CDD" id="cd06170">
    <property type="entry name" value="LuxR_C_like"/>
    <property type="match status" value="1"/>
</dbReference>
<keyword evidence="1" id="KW-0805">Transcription regulation</keyword>
<evidence type="ECO:0000313" key="5">
    <source>
        <dbReference type="EMBL" id="TMR12902.1"/>
    </source>
</evidence>